<name>A0AA42B2L2_PAPNU</name>
<dbReference type="InterPro" id="IPR008406">
    <property type="entry name" value="DRM/ARP"/>
</dbReference>
<comment type="similarity">
    <text evidence="1">Belongs to the DRM1/ARP family.</text>
</comment>
<comment type="caution">
    <text evidence="3">The sequence shown here is derived from an EMBL/GenBank/DDBJ whole genome shotgun (WGS) entry which is preliminary data.</text>
</comment>
<feature type="compositionally biased region" description="Low complexity" evidence="2">
    <location>
        <begin position="61"/>
        <end position="76"/>
    </location>
</feature>
<keyword evidence="4" id="KW-1185">Reference proteome</keyword>
<dbReference type="Proteomes" id="UP001177140">
    <property type="component" value="Unassembled WGS sequence"/>
</dbReference>
<protein>
    <submittedName>
        <fullName evidence="3">Uncharacterized protein</fullName>
    </submittedName>
</protein>
<feature type="region of interest" description="Disordered" evidence="2">
    <location>
        <begin position="1"/>
        <end position="39"/>
    </location>
</feature>
<dbReference type="PANTHER" id="PTHR33565">
    <property type="entry name" value="DORMANCY-ASSOCIATED PROTEIN 1"/>
    <property type="match status" value="1"/>
</dbReference>
<dbReference type="Pfam" id="PF05564">
    <property type="entry name" value="Auxin_repressed"/>
    <property type="match status" value="1"/>
</dbReference>
<organism evidence="3 4">
    <name type="scientific">Papaver nudicaule</name>
    <name type="common">Iceland poppy</name>
    <dbReference type="NCBI Taxonomy" id="74823"/>
    <lineage>
        <taxon>Eukaryota</taxon>
        <taxon>Viridiplantae</taxon>
        <taxon>Streptophyta</taxon>
        <taxon>Embryophyta</taxon>
        <taxon>Tracheophyta</taxon>
        <taxon>Spermatophyta</taxon>
        <taxon>Magnoliopsida</taxon>
        <taxon>Ranunculales</taxon>
        <taxon>Papaveraceae</taxon>
        <taxon>Papaveroideae</taxon>
        <taxon>Papaver</taxon>
    </lineage>
</organism>
<evidence type="ECO:0000313" key="4">
    <source>
        <dbReference type="Proteomes" id="UP001177140"/>
    </source>
</evidence>
<evidence type="ECO:0000256" key="1">
    <source>
        <dbReference type="ARBA" id="ARBA00010502"/>
    </source>
</evidence>
<evidence type="ECO:0000256" key="2">
    <source>
        <dbReference type="SAM" id="MobiDB-lite"/>
    </source>
</evidence>
<proteinExistence type="inferred from homology"/>
<feature type="region of interest" description="Disordered" evidence="2">
    <location>
        <begin position="57"/>
        <end position="113"/>
    </location>
</feature>
<dbReference type="PANTHER" id="PTHR33565:SF20">
    <property type="entry name" value="DORMANCY-ASSOCIATED PROTEIN HOMOLOG 4"/>
    <property type="match status" value="1"/>
</dbReference>
<reference evidence="3" key="1">
    <citation type="submission" date="2022-03" db="EMBL/GenBank/DDBJ databases">
        <title>A functionally conserved STORR gene fusion in Papaver species that diverged 16.8 million years ago.</title>
        <authorList>
            <person name="Catania T."/>
        </authorList>
    </citation>
    <scope>NUCLEOTIDE SEQUENCE</scope>
    <source>
        <strain evidence="3">S-191538</strain>
    </source>
</reference>
<dbReference type="EMBL" id="JAJJMA010312068">
    <property type="protein sequence ID" value="MCL7049108.1"/>
    <property type="molecule type" value="Genomic_DNA"/>
</dbReference>
<accession>A0AA42B2L2</accession>
<gene>
    <name evidence="3" type="ORF">MKW94_026990</name>
</gene>
<dbReference type="AlphaFoldDB" id="A0AA42B2L2"/>
<evidence type="ECO:0000313" key="3">
    <source>
        <dbReference type="EMBL" id="MCL7049108.1"/>
    </source>
</evidence>
<sequence>MGLLENFWDDTLAGPRPERGQKKLHSYDSAPSRMLTPDVPKISRSITILKSKCSNIRVSADDSTSSCPSSPVESSTPDSPLSPWTARQDMKMRRKSTSAALERTEPRSPTTGL</sequence>